<dbReference type="InterPro" id="IPR008780">
    <property type="entry name" value="Plasmodium_Vir"/>
</dbReference>
<evidence type="ECO:0000313" key="2">
    <source>
        <dbReference type="EMBL" id="SBT01827.1"/>
    </source>
</evidence>
<accession>A0A1A8XD94</accession>
<keyword evidence="1" id="KW-0812">Transmembrane</keyword>
<keyword evidence="1" id="KW-0472">Membrane</keyword>
<dbReference type="EMBL" id="FLQV01002773">
    <property type="protein sequence ID" value="SBT01827.1"/>
    <property type="molecule type" value="Genomic_DNA"/>
</dbReference>
<sequence length="323" mass="37271">MCSQESNIYSFFKDFKKYKFYEKKVEDDFIEDKHGTTCHSFLPNIQISSTENAKSICEKFKYLKSLVSKKGHAKPDSLDHNDFSFLNYWLYNKITNSTVDNNITVNLFLEKLNDYDSQLFRSDEIEGKLCDIGEVDFKNVNLLIYLHINSGVIYEKINSLKGVKIACLDHYKELIDTYKKGILKCPLDENNFCNALKKYKEEYEKISGPKSVSEKCIDQKSLKLPIYEDVLLEYITLSQKGDEKNIVIGTILVPTFAALFILVFLYAFTPIGQWIRAKIGKNKITHSNLYGKNNQLLLDTSDNEYINSTHNPYSISYDSAVNS</sequence>
<dbReference type="Proteomes" id="UP000078546">
    <property type="component" value="Unassembled WGS sequence"/>
</dbReference>
<feature type="transmembrane region" description="Helical" evidence="1">
    <location>
        <begin position="246"/>
        <end position="268"/>
    </location>
</feature>
<protein>
    <submittedName>
        <fullName evidence="2">PIR Superfamily Protein</fullName>
    </submittedName>
</protein>
<gene>
    <name evidence="2" type="ORF">POVCU1_069900</name>
</gene>
<organism evidence="2 3">
    <name type="scientific">Plasmodium ovale curtisi</name>
    <dbReference type="NCBI Taxonomy" id="864141"/>
    <lineage>
        <taxon>Eukaryota</taxon>
        <taxon>Sar</taxon>
        <taxon>Alveolata</taxon>
        <taxon>Apicomplexa</taxon>
        <taxon>Aconoidasida</taxon>
        <taxon>Haemosporida</taxon>
        <taxon>Plasmodiidae</taxon>
        <taxon>Plasmodium</taxon>
        <taxon>Plasmodium (Plasmodium)</taxon>
    </lineage>
</organism>
<evidence type="ECO:0000256" key="1">
    <source>
        <dbReference type="SAM" id="Phobius"/>
    </source>
</evidence>
<evidence type="ECO:0000313" key="3">
    <source>
        <dbReference type="Proteomes" id="UP000078546"/>
    </source>
</evidence>
<reference evidence="3" key="1">
    <citation type="submission" date="2016-05" db="EMBL/GenBank/DDBJ databases">
        <authorList>
            <person name="Naeem Raeece"/>
        </authorList>
    </citation>
    <scope>NUCLEOTIDE SEQUENCE [LARGE SCALE GENOMIC DNA]</scope>
</reference>
<name>A0A1A8XD94_PLAOA</name>
<proteinExistence type="predicted"/>
<keyword evidence="1" id="KW-1133">Transmembrane helix</keyword>
<dbReference type="Pfam" id="PF05795">
    <property type="entry name" value="Plasmodium_Vir"/>
    <property type="match status" value="1"/>
</dbReference>
<dbReference type="AlphaFoldDB" id="A0A1A8XD94"/>